<evidence type="ECO:0000313" key="1">
    <source>
        <dbReference type="EMBL" id="SVA53574.1"/>
    </source>
</evidence>
<name>A0A381WM56_9ZZZZ</name>
<gene>
    <name evidence="1" type="ORF">METZ01_LOCUS106428</name>
</gene>
<organism evidence="1">
    <name type="scientific">marine metagenome</name>
    <dbReference type="NCBI Taxonomy" id="408172"/>
    <lineage>
        <taxon>unclassified sequences</taxon>
        <taxon>metagenomes</taxon>
        <taxon>ecological metagenomes</taxon>
    </lineage>
</organism>
<dbReference type="EMBL" id="UINC01012245">
    <property type="protein sequence ID" value="SVA53574.1"/>
    <property type="molecule type" value="Genomic_DNA"/>
</dbReference>
<proteinExistence type="predicted"/>
<dbReference type="AlphaFoldDB" id="A0A381WM56"/>
<reference evidence="1" key="1">
    <citation type="submission" date="2018-05" db="EMBL/GenBank/DDBJ databases">
        <authorList>
            <person name="Lanie J.A."/>
            <person name="Ng W.-L."/>
            <person name="Kazmierczak K.M."/>
            <person name="Andrzejewski T.M."/>
            <person name="Davidsen T.M."/>
            <person name="Wayne K.J."/>
            <person name="Tettelin H."/>
            <person name="Glass J.I."/>
            <person name="Rusch D."/>
            <person name="Podicherti R."/>
            <person name="Tsui H.-C.T."/>
            <person name="Winkler M.E."/>
        </authorList>
    </citation>
    <scope>NUCLEOTIDE SEQUENCE</scope>
</reference>
<sequence>MENNISRSDLDAVIRFLKQDAPILTHSKQVRAFEREWSKWLGV</sequence>
<feature type="non-terminal residue" evidence="1">
    <location>
        <position position="1"/>
    </location>
</feature>
<feature type="non-terminal residue" evidence="1">
    <location>
        <position position="43"/>
    </location>
</feature>
<accession>A0A381WM56</accession>
<protein>
    <submittedName>
        <fullName evidence="1">Uncharacterized protein</fullName>
    </submittedName>
</protein>